<proteinExistence type="predicted"/>
<organism evidence="1 2">
    <name type="scientific">Lactococcus garvieae</name>
    <dbReference type="NCBI Taxonomy" id="1363"/>
    <lineage>
        <taxon>Bacteria</taxon>
        <taxon>Bacillati</taxon>
        <taxon>Bacillota</taxon>
        <taxon>Bacilli</taxon>
        <taxon>Lactobacillales</taxon>
        <taxon>Streptococcaceae</taxon>
        <taxon>Lactococcus</taxon>
    </lineage>
</organism>
<accession>A0A1I4ESK3</accession>
<sequence length="80" mass="9444">METNYSSEVEVKKLSAIVSEAMTENQSFMDEEIWWGDSLIEIPIDNPFFLAATELIIPEQYRNKQQEKSINNNLENNYRR</sequence>
<evidence type="ECO:0000313" key="2">
    <source>
        <dbReference type="Proteomes" id="UP000181969"/>
    </source>
</evidence>
<dbReference type="AlphaFoldDB" id="A0A1I4ESK3"/>
<name>A0A1I4ESK3_9LACT</name>
<dbReference type="Proteomes" id="UP000181969">
    <property type="component" value="Unassembled WGS sequence"/>
</dbReference>
<dbReference type="EMBL" id="FOTJ01000001">
    <property type="protein sequence ID" value="SFL08289.1"/>
    <property type="molecule type" value="Genomic_DNA"/>
</dbReference>
<gene>
    <name evidence="1" type="ORF">SAMN05216438_101151</name>
</gene>
<evidence type="ECO:0000313" key="1">
    <source>
        <dbReference type="EMBL" id="SFL08289.1"/>
    </source>
</evidence>
<reference evidence="1 2" key="1">
    <citation type="submission" date="2016-10" db="EMBL/GenBank/DDBJ databases">
        <authorList>
            <person name="de Groot N.N."/>
        </authorList>
    </citation>
    <scope>NUCLEOTIDE SEQUENCE [LARGE SCALE GENOMIC DNA]</scope>
    <source>
        <strain evidence="1 2">M79</strain>
    </source>
</reference>
<dbReference type="RefSeq" id="WP_074749939.1">
    <property type="nucleotide sequence ID" value="NZ_CAXVJC010000003.1"/>
</dbReference>
<dbReference type="OrthoDB" id="10020147at2"/>
<protein>
    <submittedName>
        <fullName evidence="1">Uncharacterized protein</fullName>
    </submittedName>
</protein>